<evidence type="ECO:0000256" key="1">
    <source>
        <dbReference type="ARBA" id="ARBA00004196"/>
    </source>
</evidence>
<gene>
    <name evidence="8" type="ORF">AFL01nite_05860</name>
</gene>
<evidence type="ECO:0000313" key="8">
    <source>
        <dbReference type="EMBL" id="GEO88259.1"/>
    </source>
</evidence>
<name>A0A512HS27_9ACTN</name>
<evidence type="ECO:0000313" key="9">
    <source>
        <dbReference type="Proteomes" id="UP000321769"/>
    </source>
</evidence>
<dbReference type="InterPro" id="IPR014756">
    <property type="entry name" value="Ig_E-set"/>
</dbReference>
<dbReference type="EMBL" id="BJZQ01000001">
    <property type="protein sequence ID" value="GEO88259.1"/>
    <property type="molecule type" value="Genomic_DNA"/>
</dbReference>
<dbReference type="GO" id="GO:0005507">
    <property type="term" value="F:copper ion binding"/>
    <property type="evidence" value="ECO:0007669"/>
    <property type="project" value="InterPro"/>
</dbReference>
<organism evidence="8 9">
    <name type="scientific">Aeromicrobium flavum</name>
    <dbReference type="NCBI Taxonomy" id="416568"/>
    <lineage>
        <taxon>Bacteria</taxon>
        <taxon>Bacillati</taxon>
        <taxon>Actinomycetota</taxon>
        <taxon>Actinomycetes</taxon>
        <taxon>Propionibacteriales</taxon>
        <taxon>Nocardioidaceae</taxon>
        <taxon>Aeromicrobium</taxon>
    </lineage>
</organism>
<keyword evidence="6" id="KW-0472">Membrane</keyword>
<proteinExistence type="predicted"/>
<protein>
    <recommendedName>
        <fullName evidence="7">CopC domain-containing protein</fullName>
    </recommendedName>
</protein>
<dbReference type="Proteomes" id="UP000321769">
    <property type="component" value="Unassembled WGS sequence"/>
</dbReference>
<evidence type="ECO:0000256" key="5">
    <source>
        <dbReference type="SAM" id="MobiDB-lite"/>
    </source>
</evidence>
<dbReference type="Gene3D" id="2.60.40.1220">
    <property type="match status" value="1"/>
</dbReference>
<dbReference type="InterPro" id="IPR014755">
    <property type="entry name" value="Cu-Rt/internalin_Ig-like"/>
</dbReference>
<evidence type="ECO:0000256" key="6">
    <source>
        <dbReference type="SAM" id="Phobius"/>
    </source>
</evidence>
<dbReference type="GO" id="GO:0030313">
    <property type="term" value="C:cell envelope"/>
    <property type="evidence" value="ECO:0007669"/>
    <property type="project" value="UniProtKB-SubCell"/>
</dbReference>
<evidence type="ECO:0000256" key="3">
    <source>
        <dbReference type="ARBA" id="ARBA00022729"/>
    </source>
</evidence>
<dbReference type="AlphaFoldDB" id="A0A512HS27"/>
<feature type="compositionally biased region" description="Polar residues" evidence="5">
    <location>
        <begin position="156"/>
        <end position="167"/>
    </location>
</feature>
<dbReference type="GO" id="GO:0005886">
    <property type="term" value="C:plasma membrane"/>
    <property type="evidence" value="ECO:0007669"/>
    <property type="project" value="TreeGrafter"/>
</dbReference>
<dbReference type="PANTHER" id="PTHR34820:SF4">
    <property type="entry name" value="INNER MEMBRANE PROTEIN YEBZ"/>
    <property type="match status" value="1"/>
</dbReference>
<feature type="region of interest" description="Disordered" evidence="5">
    <location>
        <begin position="1"/>
        <end position="24"/>
    </location>
</feature>
<keyword evidence="6" id="KW-0812">Transmembrane</keyword>
<evidence type="ECO:0000259" key="7">
    <source>
        <dbReference type="Pfam" id="PF04234"/>
    </source>
</evidence>
<dbReference type="PANTHER" id="PTHR34820">
    <property type="entry name" value="INNER MEMBRANE PROTEIN YEBZ"/>
    <property type="match status" value="1"/>
</dbReference>
<dbReference type="SUPFAM" id="SSF81296">
    <property type="entry name" value="E set domains"/>
    <property type="match status" value="1"/>
</dbReference>
<comment type="subcellular location">
    <subcellularLocation>
        <location evidence="1">Cell envelope</location>
    </subcellularLocation>
</comment>
<feature type="domain" description="CopC" evidence="7">
    <location>
        <begin position="49"/>
        <end position="150"/>
    </location>
</feature>
<keyword evidence="4" id="KW-0186">Copper</keyword>
<dbReference type="InterPro" id="IPR032694">
    <property type="entry name" value="CopC/D"/>
</dbReference>
<dbReference type="Pfam" id="PF04234">
    <property type="entry name" value="CopC"/>
    <property type="match status" value="1"/>
</dbReference>
<evidence type="ECO:0000256" key="2">
    <source>
        <dbReference type="ARBA" id="ARBA00022723"/>
    </source>
</evidence>
<dbReference type="GO" id="GO:0006825">
    <property type="term" value="P:copper ion transport"/>
    <property type="evidence" value="ECO:0007669"/>
    <property type="project" value="InterPro"/>
</dbReference>
<keyword evidence="2" id="KW-0479">Metal-binding</keyword>
<evidence type="ECO:0000256" key="4">
    <source>
        <dbReference type="ARBA" id="ARBA00023008"/>
    </source>
</evidence>
<keyword evidence="3" id="KW-0732">Signal</keyword>
<dbReference type="GO" id="GO:0046688">
    <property type="term" value="P:response to copper ion"/>
    <property type="evidence" value="ECO:0007669"/>
    <property type="project" value="InterPro"/>
</dbReference>
<sequence>MTNQDRAPHSCRSPKTPLGHPRGTWPVRTVTAVFVTLLMFAPAVPAQAHTGLISSDPANDSAVQTTPERIQLRFTDPMSSELSEVSITIGTSPRRVLVVDPETSGSTVSVDLSDVELPPSPRGSGDVAWDVAYRVISADGHPVDGTIRFTAPLPPATSSADTSSHGSKSPKAEPSTAAANSHGDDFRSTAILIGVGVGLACLLPLSILLWVIKRDQRRRGATSD</sequence>
<dbReference type="InterPro" id="IPR007348">
    <property type="entry name" value="CopC_dom"/>
</dbReference>
<accession>A0A512HS27</accession>
<reference evidence="8 9" key="1">
    <citation type="submission" date="2019-07" db="EMBL/GenBank/DDBJ databases">
        <title>Whole genome shotgun sequence of Aeromicrobium flavum NBRC 107625.</title>
        <authorList>
            <person name="Hosoyama A."/>
            <person name="Uohara A."/>
            <person name="Ohji S."/>
            <person name="Ichikawa N."/>
        </authorList>
    </citation>
    <scope>NUCLEOTIDE SEQUENCE [LARGE SCALE GENOMIC DNA]</scope>
    <source>
        <strain evidence="8 9">NBRC 107625</strain>
    </source>
</reference>
<feature type="region of interest" description="Disordered" evidence="5">
    <location>
        <begin position="149"/>
        <end position="182"/>
    </location>
</feature>
<comment type="caution">
    <text evidence="8">The sequence shown here is derived from an EMBL/GenBank/DDBJ whole genome shotgun (WGS) entry which is preliminary data.</text>
</comment>
<keyword evidence="6" id="KW-1133">Transmembrane helix</keyword>
<dbReference type="GO" id="GO:0042597">
    <property type="term" value="C:periplasmic space"/>
    <property type="evidence" value="ECO:0007669"/>
    <property type="project" value="InterPro"/>
</dbReference>
<keyword evidence="9" id="KW-1185">Reference proteome</keyword>
<feature type="transmembrane region" description="Helical" evidence="6">
    <location>
        <begin position="190"/>
        <end position="212"/>
    </location>
</feature>